<dbReference type="SUPFAM" id="SSF56219">
    <property type="entry name" value="DNase I-like"/>
    <property type="match status" value="1"/>
</dbReference>
<proteinExistence type="predicted"/>
<keyword evidence="6" id="KW-1185">Reference proteome</keyword>
<dbReference type="GO" id="GO:0016020">
    <property type="term" value="C:membrane"/>
    <property type="evidence" value="ECO:0007669"/>
    <property type="project" value="InterPro"/>
</dbReference>
<accession>A0A511TH78</accession>
<feature type="compositionally biased region" description="Polar residues" evidence="1">
    <location>
        <begin position="1131"/>
        <end position="1149"/>
    </location>
</feature>
<dbReference type="Gene3D" id="2.60.40.10">
    <property type="entry name" value="Immunoglobulins"/>
    <property type="match status" value="8"/>
</dbReference>
<keyword evidence="2" id="KW-0732">Signal</keyword>
<name>A0A511TH78_MYXFU</name>
<evidence type="ECO:0000313" key="5">
    <source>
        <dbReference type="EMBL" id="SEU37165.1"/>
    </source>
</evidence>
<dbReference type="InterPro" id="IPR005135">
    <property type="entry name" value="Endo/exonuclease/phosphatase"/>
</dbReference>
<dbReference type="Gene3D" id="3.60.10.10">
    <property type="entry name" value="Endonuclease/exonuclease/phosphatase"/>
    <property type="match status" value="1"/>
</dbReference>
<evidence type="ECO:0000313" key="7">
    <source>
        <dbReference type="Proteomes" id="UP000321514"/>
    </source>
</evidence>
<dbReference type="PANTHER" id="PTHR37494">
    <property type="entry name" value="HEMAGGLUTININ"/>
    <property type="match status" value="1"/>
</dbReference>
<dbReference type="Gene3D" id="2.60.40.1260">
    <property type="entry name" value="Lamin Tail domain"/>
    <property type="match status" value="1"/>
</dbReference>
<feature type="domain" description="LTD" evidence="3">
    <location>
        <begin position="1007"/>
        <end position="1136"/>
    </location>
</feature>
<dbReference type="InterPro" id="IPR036691">
    <property type="entry name" value="Endo/exonu/phosph_ase_sf"/>
</dbReference>
<feature type="chain" id="PRO_5022988075" evidence="2">
    <location>
        <begin position="20"/>
        <end position="1178"/>
    </location>
</feature>
<sequence length="1178" mass="121579">MRLRRALSLLLIVSLAACSSSPPPKLPDTPDSGPGPSDGGGTPLSLQTTSLPDAYLGESYASPLVASGGTAPLIWSLAGGELPSGLSISDQGLVSGTPTAVGTFSATLQVEDASGTRISKQFELTVLTPPTLANANLSLGVVGAPYAFTFTASGGRPPLSLHLASGSLPAGLRLDALSLVGTPTTAGTSTFTLEARDANSHSASAAFQLTVRDGLTIASTHLPDAYTDRTYAQALTALGGKAPYTWTLVSGTLPPGLNLRDSSHLEGTPTTSGDFTLVLRVTDSAGTTDSREVSLSTYLPPAFAAVPALSLYVRDNITRPLEASQGKPPYLFTTTGPLPPGITLAREGLLHGQPTQSGVFTFNVVASDANNRTVSRSVSVSVSALPTITTQTLPEATRGIAYQHTLGATGGQGTLSWTLASGALPSGISLSTQGALSGTPSTTGSHAITLRVSDTNGRTDSRALALIVEAPLSLSGTLVDGYAGTSYSSALTAAGGRAPFTWSIASGALPSGLTLSPDNGLVTGTLGTSAASATVTLRVTDAASRSATQQATLSIYALPSVTTDLLPPATLGQPYSTQLAASGGKAPFTWSIATGALPSGLSLSASGVISGTTNASPTTFTARATDANGRFADKSLSLTTIYPPLAVTTTTLPDATVGQSYSVTLTASGGKAPLRWSTQGTLPAGLSLSTTGTLSGTPTTTGTPNITFVVTDERNTFVSRELPLRILPAGVELTVGHWNLEWFGSDTEGPPNSTSPGGTLDDLQISHARDILRGTGANIWGLVEVVDNQDFDTVLAQLPNHQGFVANDWSRVPNTGSYYSASEQKPAILYDDSVTFQSAELILVESEAYFAGRPPLRVNFTLRGTTTPLTVIVLHMKAFADEYSHGRRRDASTVLKYYLDEQALQNVFVIGDWNDDVDQSITTVGGVPLATPFENFTSDSNYTFITRALSSRSESTTTSHPDTIDHTLVNASVAGAFVPGSLKVVRPTGIPNYGDVVSDHYPVISRYAFGGAPPATPVVIINEVLANEPSTPNGDGTSTPDPDYEFIELVNLGTSPIDLSGWTLSDSSSVRHVFSNGTLVPAGKAYVVFGGNRGWAPGTPNTVSASTGALGLNNGSDSVFLRSLDSATVDETSYTSTEDNVSINRSPDTQAGAPFVRHHQLNPSSGSSPGRRANGSAF</sequence>
<dbReference type="InterPro" id="IPR036415">
    <property type="entry name" value="Lamin_tail_dom_sf"/>
</dbReference>
<dbReference type="OrthoDB" id="5500612at2"/>
<dbReference type="EMBL" id="BJXR01000084">
    <property type="protein sequence ID" value="GEN13525.1"/>
    <property type="molecule type" value="Genomic_DNA"/>
</dbReference>
<dbReference type="Pfam" id="PF05345">
    <property type="entry name" value="He_PIG"/>
    <property type="match status" value="8"/>
</dbReference>
<dbReference type="InterPro" id="IPR001322">
    <property type="entry name" value="Lamin_tail_dom"/>
</dbReference>
<dbReference type="PANTHER" id="PTHR37494:SF1">
    <property type="entry name" value="STAPHYLOCOCCUS AUREUS SURFACE PROTEIN A"/>
    <property type="match status" value="1"/>
</dbReference>
<evidence type="ECO:0000256" key="1">
    <source>
        <dbReference type="SAM" id="MobiDB-lite"/>
    </source>
</evidence>
<dbReference type="SUPFAM" id="SSF49313">
    <property type="entry name" value="Cadherin-like"/>
    <property type="match status" value="6"/>
</dbReference>
<evidence type="ECO:0000313" key="6">
    <source>
        <dbReference type="Proteomes" id="UP000183760"/>
    </source>
</evidence>
<evidence type="ECO:0000313" key="4">
    <source>
        <dbReference type="EMBL" id="GEN13525.1"/>
    </source>
</evidence>
<evidence type="ECO:0000259" key="3">
    <source>
        <dbReference type="PROSITE" id="PS51841"/>
    </source>
</evidence>
<gene>
    <name evidence="4" type="ORF">MFU01_85620</name>
    <name evidence="5" type="ORF">SAMN05443572_1124</name>
</gene>
<dbReference type="Pfam" id="PF03372">
    <property type="entry name" value="Exo_endo_phos"/>
    <property type="match status" value="1"/>
</dbReference>
<protein>
    <submittedName>
        <fullName evidence="5">Ig domain-containing protein</fullName>
    </submittedName>
</protein>
<dbReference type="RefSeq" id="WP_074958088.1">
    <property type="nucleotide sequence ID" value="NZ_BJXR01000084.1"/>
</dbReference>
<reference evidence="5 6" key="1">
    <citation type="submission" date="2016-10" db="EMBL/GenBank/DDBJ databases">
        <authorList>
            <person name="Varghese N."/>
            <person name="Submissions S."/>
        </authorList>
    </citation>
    <scope>NUCLEOTIDE SEQUENCE [LARGE SCALE GENOMIC DNA]</scope>
    <source>
        <strain evidence="5 6">DSM 16525</strain>
    </source>
</reference>
<dbReference type="Pfam" id="PF00932">
    <property type="entry name" value="LTD"/>
    <property type="match status" value="1"/>
</dbReference>
<dbReference type="InterPro" id="IPR013783">
    <property type="entry name" value="Ig-like_fold"/>
</dbReference>
<feature type="region of interest" description="Disordered" evidence="1">
    <location>
        <begin position="1131"/>
        <end position="1178"/>
    </location>
</feature>
<dbReference type="SUPFAM" id="SSF74853">
    <property type="entry name" value="Lamin A/C globular tail domain"/>
    <property type="match status" value="1"/>
</dbReference>
<feature type="signal peptide" evidence="2">
    <location>
        <begin position="1"/>
        <end position="19"/>
    </location>
</feature>
<dbReference type="AlphaFoldDB" id="A0A511TH78"/>
<dbReference type="Proteomes" id="UP000183760">
    <property type="component" value="Unassembled WGS sequence"/>
</dbReference>
<dbReference type="InterPro" id="IPR015919">
    <property type="entry name" value="Cadherin-like_sf"/>
</dbReference>
<dbReference type="EMBL" id="FOIB01000012">
    <property type="protein sequence ID" value="SEU37165.1"/>
    <property type="molecule type" value="Genomic_DNA"/>
</dbReference>
<organism evidence="4 7">
    <name type="scientific">Myxococcus fulvus</name>
    <dbReference type="NCBI Taxonomy" id="33"/>
    <lineage>
        <taxon>Bacteria</taxon>
        <taxon>Pseudomonadati</taxon>
        <taxon>Myxococcota</taxon>
        <taxon>Myxococcia</taxon>
        <taxon>Myxococcales</taxon>
        <taxon>Cystobacterineae</taxon>
        <taxon>Myxococcaceae</taxon>
        <taxon>Myxococcus</taxon>
    </lineage>
</organism>
<reference evidence="4 7" key="2">
    <citation type="submission" date="2019-07" db="EMBL/GenBank/DDBJ databases">
        <title>Whole genome shotgun sequence of Myxococcus fulvus NBRC 100333.</title>
        <authorList>
            <person name="Hosoyama A."/>
            <person name="Uohara A."/>
            <person name="Ohji S."/>
            <person name="Ichikawa N."/>
        </authorList>
    </citation>
    <scope>NUCLEOTIDE SEQUENCE [LARGE SCALE GENOMIC DNA]</scope>
    <source>
        <strain evidence="4 7">NBRC 100333</strain>
    </source>
</reference>
<dbReference type="PROSITE" id="PS51257">
    <property type="entry name" value="PROKAR_LIPOPROTEIN"/>
    <property type="match status" value="1"/>
</dbReference>
<dbReference type="PROSITE" id="PS51841">
    <property type="entry name" value="LTD"/>
    <property type="match status" value="1"/>
</dbReference>
<comment type="caution">
    <text evidence="4">The sequence shown here is derived from an EMBL/GenBank/DDBJ whole genome shotgun (WGS) entry which is preliminary data.</text>
</comment>
<evidence type="ECO:0000256" key="2">
    <source>
        <dbReference type="SAM" id="SignalP"/>
    </source>
</evidence>
<dbReference type="GO" id="GO:0003824">
    <property type="term" value="F:catalytic activity"/>
    <property type="evidence" value="ECO:0007669"/>
    <property type="project" value="InterPro"/>
</dbReference>
<dbReference type="Proteomes" id="UP000321514">
    <property type="component" value="Unassembled WGS sequence"/>
</dbReference>
<dbReference type="GO" id="GO:0005509">
    <property type="term" value="F:calcium ion binding"/>
    <property type="evidence" value="ECO:0007669"/>
    <property type="project" value="InterPro"/>
</dbReference>
<feature type="region of interest" description="Disordered" evidence="1">
    <location>
        <begin position="20"/>
        <end position="48"/>
    </location>
</feature>